<feature type="domain" description="HTH luxR-type" evidence="4">
    <location>
        <begin position="144"/>
        <end position="208"/>
    </location>
</feature>
<dbReference type="InterPro" id="IPR058245">
    <property type="entry name" value="NreC/VraR/RcsB-like_REC"/>
</dbReference>
<feature type="modified residue" description="4-aspartylphosphate" evidence="3">
    <location>
        <position position="55"/>
    </location>
</feature>
<dbReference type="Pfam" id="PF00196">
    <property type="entry name" value="GerE"/>
    <property type="match status" value="1"/>
</dbReference>
<dbReference type="CDD" id="cd17535">
    <property type="entry name" value="REC_NarL-like"/>
    <property type="match status" value="1"/>
</dbReference>
<evidence type="ECO:0000313" key="7">
    <source>
        <dbReference type="Proteomes" id="UP000712080"/>
    </source>
</evidence>
<dbReference type="PROSITE" id="PS00622">
    <property type="entry name" value="HTH_LUXR_1"/>
    <property type="match status" value="1"/>
</dbReference>
<sequence length="208" mass="22992">MKKRICIVEDDQDLREALGMMLQFTNQYEMAGSYPNAELALMDIPAEDPDAVLMDINLPGESGITCVSRLKATNPDLLVLMCTSHDDNEKIFASLKAGASGYILKTEGPAQIIAALDELFEGGSPMSGSIARKVVASFSKMESQNKITESLTLREKEILDLLAKGQMNKEVAWELGISTGTVRKHIQNIYEKLHVNTRVEAVNLYLKR</sequence>
<dbReference type="Proteomes" id="UP000712080">
    <property type="component" value="Unassembled WGS sequence"/>
</dbReference>
<dbReference type="GO" id="GO:0000160">
    <property type="term" value="P:phosphorelay signal transduction system"/>
    <property type="evidence" value="ECO:0007669"/>
    <property type="project" value="InterPro"/>
</dbReference>
<dbReference type="RefSeq" id="WP_169528293.1">
    <property type="nucleotide sequence ID" value="NZ_JAAMPU010000108.1"/>
</dbReference>
<dbReference type="PANTHER" id="PTHR43214">
    <property type="entry name" value="TWO-COMPONENT RESPONSE REGULATOR"/>
    <property type="match status" value="1"/>
</dbReference>
<keyword evidence="2" id="KW-0238">DNA-binding</keyword>
<dbReference type="InterPro" id="IPR016032">
    <property type="entry name" value="Sig_transdc_resp-reg_C-effctor"/>
</dbReference>
<dbReference type="InterPro" id="IPR011006">
    <property type="entry name" value="CheY-like_superfamily"/>
</dbReference>
<evidence type="ECO:0000259" key="4">
    <source>
        <dbReference type="PROSITE" id="PS50043"/>
    </source>
</evidence>
<dbReference type="SMART" id="SM00448">
    <property type="entry name" value="REC"/>
    <property type="match status" value="1"/>
</dbReference>
<evidence type="ECO:0000256" key="1">
    <source>
        <dbReference type="ARBA" id="ARBA00022553"/>
    </source>
</evidence>
<feature type="domain" description="Response regulatory" evidence="5">
    <location>
        <begin position="4"/>
        <end position="120"/>
    </location>
</feature>
<dbReference type="InterPro" id="IPR039420">
    <property type="entry name" value="WalR-like"/>
</dbReference>
<dbReference type="SUPFAM" id="SSF52172">
    <property type="entry name" value="CheY-like"/>
    <property type="match status" value="1"/>
</dbReference>
<keyword evidence="1 3" id="KW-0597">Phosphoprotein</keyword>
<dbReference type="Pfam" id="PF00072">
    <property type="entry name" value="Response_reg"/>
    <property type="match status" value="1"/>
</dbReference>
<reference evidence="6" key="1">
    <citation type="submission" date="2020-02" db="EMBL/GenBank/DDBJ databases">
        <title>Flavobacterium sp. genome.</title>
        <authorList>
            <person name="Jung H.S."/>
            <person name="Baek J.H."/>
            <person name="Jeon C.O."/>
        </authorList>
    </citation>
    <scope>NUCLEOTIDE SEQUENCE</scope>
    <source>
        <strain evidence="6">SE-s28</strain>
    </source>
</reference>
<dbReference type="SUPFAM" id="SSF46894">
    <property type="entry name" value="C-terminal effector domain of the bipartite response regulators"/>
    <property type="match status" value="1"/>
</dbReference>
<keyword evidence="7" id="KW-1185">Reference proteome</keyword>
<dbReference type="SMART" id="SM00421">
    <property type="entry name" value="HTH_LUXR"/>
    <property type="match status" value="1"/>
</dbReference>
<dbReference type="GO" id="GO:0003677">
    <property type="term" value="F:DNA binding"/>
    <property type="evidence" value="ECO:0007669"/>
    <property type="project" value="UniProtKB-KW"/>
</dbReference>
<comment type="caution">
    <text evidence="6">The sequence shown here is derived from an EMBL/GenBank/DDBJ whole genome shotgun (WGS) entry which is preliminary data.</text>
</comment>
<evidence type="ECO:0000259" key="5">
    <source>
        <dbReference type="PROSITE" id="PS50110"/>
    </source>
</evidence>
<dbReference type="PROSITE" id="PS50043">
    <property type="entry name" value="HTH_LUXR_2"/>
    <property type="match status" value="1"/>
</dbReference>
<dbReference type="InterPro" id="IPR001789">
    <property type="entry name" value="Sig_transdc_resp-reg_receiver"/>
</dbReference>
<protein>
    <submittedName>
        <fullName evidence="6">Response regulator transcription factor</fullName>
    </submittedName>
</protein>
<dbReference type="EMBL" id="JAAMPU010000108">
    <property type="protein sequence ID" value="NMH29184.1"/>
    <property type="molecule type" value="Genomic_DNA"/>
</dbReference>
<dbReference type="Gene3D" id="3.40.50.2300">
    <property type="match status" value="1"/>
</dbReference>
<name>A0A972FN93_9FLAO</name>
<dbReference type="CDD" id="cd06170">
    <property type="entry name" value="LuxR_C_like"/>
    <property type="match status" value="1"/>
</dbReference>
<gene>
    <name evidence="6" type="ORF">G6047_14180</name>
</gene>
<evidence type="ECO:0000256" key="3">
    <source>
        <dbReference type="PROSITE-ProRule" id="PRU00169"/>
    </source>
</evidence>
<evidence type="ECO:0000256" key="2">
    <source>
        <dbReference type="ARBA" id="ARBA00023125"/>
    </source>
</evidence>
<organism evidence="6 7">
    <name type="scientific">Flavobacterium silvaticum</name>
    <dbReference type="NCBI Taxonomy" id="1852020"/>
    <lineage>
        <taxon>Bacteria</taxon>
        <taxon>Pseudomonadati</taxon>
        <taxon>Bacteroidota</taxon>
        <taxon>Flavobacteriia</taxon>
        <taxon>Flavobacteriales</taxon>
        <taxon>Flavobacteriaceae</taxon>
        <taxon>Flavobacterium</taxon>
    </lineage>
</organism>
<proteinExistence type="predicted"/>
<dbReference type="GO" id="GO:0006355">
    <property type="term" value="P:regulation of DNA-templated transcription"/>
    <property type="evidence" value="ECO:0007669"/>
    <property type="project" value="InterPro"/>
</dbReference>
<dbReference type="PROSITE" id="PS50110">
    <property type="entry name" value="RESPONSE_REGULATORY"/>
    <property type="match status" value="1"/>
</dbReference>
<evidence type="ECO:0000313" key="6">
    <source>
        <dbReference type="EMBL" id="NMH29184.1"/>
    </source>
</evidence>
<dbReference type="AlphaFoldDB" id="A0A972FN93"/>
<dbReference type="InterPro" id="IPR000792">
    <property type="entry name" value="Tscrpt_reg_LuxR_C"/>
</dbReference>
<dbReference type="PRINTS" id="PR00038">
    <property type="entry name" value="HTHLUXR"/>
</dbReference>
<accession>A0A972FN93</accession>